<dbReference type="OrthoDB" id="378654at2"/>
<dbReference type="KEGG" id="ala:BFG52_02870"/>
<keyword evidence="2" id="KW-1185">Reference proteome</keyword>
<dbReference type="STRING" id="1789224.BFG52_02870"/>
<proteinExistence type="predicted"/>
<reference evidence="1 2" key="1">
    <citation type="submission" date="2016-08" db="EMBL/GenBank/DDBJ databases">
        <authorList>
            <person name="Seilhamer J.J."/>
        </authorList>
    </citation>
    <scope>NUCLEOTIDE SEQUENCE [LARGE SCALE GENOMIC DNA]</scope>
    <source>
        <strain evidence="1 2">BRTC-1</strain>
    </source>
</reference>
<protein>
    <recommendedName>
        <fullName evidence="3">DUF1853 domain-containing protein</fullName>
    </recommendedName>
</protein>
<gene>
    <name evidence="1" type="ORF">BFG52_02870</name>
</gene>
<sequence length="336" mass="40508">MQIEYFEPWLNYRHSIVRQLAFCIASPNILRYSPDTLENSQHFQWHDTKFWQQQYQYYQPRLAQLDRDPQPLIAFMQQLKSTRLGLRFEYLLWFWLTEQDYHPFQLLAHSLQLIDGRYTLGELDFVLYNQEQQRIEHWEVALKYYLAEQDASLKHWYGLNRDDTLLKKLTHYSQQQFQFSHAGEHAIEQRFAIMKGQLFLATDMSQTTISDISQRTILQATLQQTADLQAKKLKTNTVNIEPLNSNPLNNSTPPPLLQHNALPTWVNPARRLGHWGHHLYTQHYRRLHRHEWLCIDAHSTTQDSKYWHNGLYFNQINQDYYMFRQKPRHLMSFSII</sequence>
<evidence type="ECO:0008006" key="3">
    <source>
        <dbReference type="Google" id="ProtNLM"/>
    </source>
</evidence>
<dbReference type="AlphaFoldDB" id="A0A1B2LWU4"/>
<evidence type="ECO:0000313" key="1">
    <source>
        <dbReference type="EMBL" id="AOA57407.1"/>
    </source>
</evidence>
<dbReference type="RefSeq" id="WP_067552394.1">
    <property type="nucleotide sequence ID" value="NZ_CP016895.1"/>
</dbReference>
<dbReference type="Proteomes" id="UP000093391">
    <property type="component" value="Chromosome"/>
</dbReference>
<evidence type="ECO:0000313" key="2">
    <source>
        <dbReference type="Proteomes" id="UP000093391"/>
    </source>
</evidence>
<dbReference type="InterPro" id="IPR015003">
    <property type="entry name" value="DUF1853"/>
</dbReference>
<organism evidence="1 2">
    <name type="scientific">Acinetobacter larvae</name>
    <dbReference type="NCBI Taxonomy" id="1789224"/>
    <lineage>
        <taxon>Bacteria</taxon>
        <taxon>Pseudomonadati</taxon>
        <taxon>Pseudomonadota</taxon>
        <taxon>Gammaproteobacteria</taxon>
        <taxon>Moraxellales</taxon>
        <taxon>Moraxellaceae</taxon>
        <taxon>Acinetobacter</taxon>
    </lineage>
</organism>
<dbReference type="EMBL" id="CP016895">
    <property type="protein sequence ID" value="AOA57407.1"/>
    <property type="molecule type" value="Genomic_DNA"/>
</dbReference>
<dbReference type="Pfam" id="PF08907">
    <property type="entry name" value="DUF1853"/>
    <property type="match status" value="1"/>
</dbReference>
<accession>A0A1B2LWU4</accession>
<name>A0A1B2LWU4_9GAMM</name>